<name>Q9HKY6_THEAC</name>
<dbReference type="InterPro" id="IPR050680">
    <property type="entry name" value="YpeA/RimI_acetyltransf"/>
</dbReference>
<dbReference type="InterPro" id="IPR016181">
    <property type="entry name" value="Acyl_CoA_acyltransferase"/>
</dbReference>
<feature type="domain" description="N-acetyltransferase" evidence="3">
    <location>
        <begin position="139"/>
        <end position="282"/>
    </location>
</feature>
<dbReference type="KEGG" id="tac:Ta0457"/>
<dbReference type="InParanoid" id="Q9HKY6"/>
<dbReference type="PaxDb" id="273075-Ta0457"/>
<dbReference type="HOGENOM" id="CLU_923242_0_0_2"/>
<dbReference type="STRING" id="273075.gene:9571677"/>
<evidence type="ECO:0000313" key="4">
    <source>
        <dbReference type="EMBL" id="CAC11599.1"/>
    </source>
</evidence>
<protein>
    <recommendedName>
        <fullName evidence="3">N-acetyltransferase domain-containing protein</fullName>
    </recommendedName>
</protein>
<proteinExistence type="predicted"/>
<dbReference type="EnsemblBacteria" id="CAC11599">
    <property type="protein sequence ID" value="CAC11599"/>
    <property type="gene ID" value="CAC11599"/>
</dbReference>
<dbReference type="Proteomes" id="UP000001024">
    <property type="component" value="Chromosome"/>
</dbReference>
<keyword evidence="2" id="KW-0012">Acyltransferase</keyword>
<evidence type="ECO:0000313" key="5">
    <source>
        <dbReference type="Proteomes" id="UP000001024"/>
    </source>
</evidence>
<gene>
    <name evidence="4" type="ordered locus">Ta0457</name>
</gene>
<accession>Q9HKY6</accession>
<evidence type="ECO:0000256" key="1">
    <source>
        <dbReference type="ARBA" id="ARBA00022679"/>
    </source>
</evidence>
<dbReference type="EMBL" id="AL445064">
    <property type="protein sequence ID" value="CAC11599.1"/>
    <property type="molecule type" value="Genomic_DNA"/>
</dbReference>
<organism evidence="4 5">
    <name type="scientific">Thermoplasma acidophilum (strain ATCC 25905 / DSM 1728 / JCM 9062 / NBRC 15155 / AMRC-C165)</name>
    <dbReference type="NCBI Taxonomy" id="273075"/>
    <lineage>
        <taxon>Archaea</taxon>
        <taxon>Methanobacteriati</taxon>
        <taxon>Thermoplasmatota</taxon>
        <taxon>Thermoplasmata</taxon>
        <taxon>Thermoplasmatales</taxon>
        <taxon>Thermoplasmataceae</taxon>
        <taxon>Thermoplasma</taxon>
    </lineage>
</organism>
<dbReference type="CDD" id="cd04301">
    <property type="entry name" value="NAT_SF"/>
    <property type="match status" value="1"/>
</dbReference>
<dbReference type="SMR" id="Q9HKY6"/>
<dbReference type="GO" id="GO:0016747">
    <property type="term" value="F:acyltransferase activity, transferring groups other than amino-acyl groups"/>
    <property type="evidence" value="ECO:0007669"/>
    <property type="project" value="InterPro"/>
</dbReference>
<dbReference type="PROSITE" id="PS51186">
    <property type="entry name" value="GNAT"/>
    <property type="match status" value="1"/>
</dbReference>
<dbReference type="AlphaFoldDB" id="Q9HKY6"/>
<dbReference type="Gene3D" id="3.40.630.30">
    <property type="match status" value="1"/>
</dbReference>
<dbReference type="Pfam" id="PF00583">
    <property type="entry name" value="Acetyltransf_1"/>
    <property type="match status" value="1"/>
</dbReference>
<reference evidence="4 5" key="1">
    <citation type="journal article" date="2000" name="Nature">
        <title>The genome sequence of the thermoacidophilic scavenger Thermoplasma acidophilum.</title>
        <authorList>
            <person name="Ruepp A."/>
            <person name="Graml W."/>
            <person name="Santos-Martinez M.L."/>
            <person name="Koretke K.K."/>
            <person name="Volker C."/>
            <person name="Mewes H.W."/>
            <person name="Frishman D."/>
            <person name="Stocker S."/>
            <person name="Lupas A.N."/>
            <person name="Baumeister W."/>
        </authorList>
    </citation>
    <scope>NUCLEOTIDE SEQUENCE [LARGE SCALE GENOMIC DNA]</scope>
    <source>
        <strain evidence="5">ATCC 25905 / DSM 1728 / JCM 9062 / NBRC 15155 / AMRC-C165</strain>
    </source>
</reference>
<keyword evidence="1" id="KW-0808">Transferase</keyword>
<dbReference type="eggNOG" id="arCOG00846">
    <property type="taxonomic scope" value="Archaea"/>
</dbReference>
<dbReference type="PANTHER" id="PTHR43420">
    <property type="entry name" value="ACETYLTRANSFERASE"/>
    <property type="match status" value="1"/>
</dbReference>
<dbReference type="SUPFAM" id="SSF55729">
    <property type="entry name" value="Acyl-CoA N-acyltransferases (Nat)"/>
    <property type="match status" value="1"/>
</dbReference>
<sequence length="282" mass="32250">MDFIDKNYPDITNGEKFRILVDRLTNNEIKNRVLLHDNNVVAYAFFVDSVYGDRCIGNIGFMDAKYCNEARLSNLISWIELNSDGRSVFLDEIFNGADTVEAVLKSRGYSTLTRIRMTARLDSIPRKQADLPFVNFERKMIQEFSDAEYNAFAGVEDQVLLPRSREMRIKYLADEIGGSETELIKDASFVLMDDKIRAGIISVKYRGSDDPYFSDIFVDPDYRRRGIASAMISTAAQKLMDLGYRSVALIVSENNPAIGLYRKMGFSDSGQRKYTIHYRIRP</sequence>
<evidence type="ECO:0000259" key="3">
    <source>
        <dbReference type="PROSITE" id="PS51186"/>
    </source>
</evidence>
<keyword evidence="5" id="KW-1185">Reference proteome</keyword>
<dbReference type="InterPro" id="IPR000182">
    <property type="entry name" value="GNAT_dom"/>
</dbReference>
<evidence type="ECO:0000256" key="2">
    <source>
        <dbReference type="ARBA" id="ARBA00023315"/>
    </source>
</evidence>